<dbReference type="GeneID" id="78151678"/>
<evidence type="ECO:0000256" key="1">
    <source>
        <dbReference type="ARBA" id="ARBA00008276"/>
    </source>
</evidence>
<reference evidence="8" key="1">
    <citation type="submission" date="2015-11" db="EMBL/GenBank/DDBJ databases">
        <authorList>
            <person name="Anvar S.Y."/>
        </authorList>
    </citation>
    <scope>NUCLEOTIDE SEQUENCE [LARGE SCALE GENOMIC DNA]</scope>
</reference>
<dbReference type="EC" id="6.3.2.12" evidence="7"/>
<proteinExistence type="inferred from homology"/>
<dbReference type="KEGG" id="hty:BN2458_PEG1506"/>
<dbReference type="Proteomes" id="UP000064525">
    <property type="component" value="Chromosome I"/>
</dbReference>
<dbReference type="InterPro" id="IPR036615">
    <property type="entry name" value="Mur_ligase_C_dom_sf"/>
</dbReference>
<comment type="similarity">
    <text evidence="1">Belongs to the folylpolyglutamate synthase family.</text>
</comment>
<dbReference type="InterPro" id="IPR001645">
    <property type="entry name" value="Folylpolyglutamate_synth"/>
</dbReference>
<keyword evidence="4" id="KW-0547">Nucleotide-binding</keyword>
<dbReference type="InterPro" id="IPR036565">
    <property type="entry name" value="Mur-like_cat_sf"/>
</dbReference>
<dbReference type="GO" id="GO:0005737">
    <property type="term" value="C:cytoplasm"/>
    <property type="evidence" value="ECO:0007669"/>
    <property type="project" value="TreeGrafter"/>
</dbReference>
<dbReference type="PANTHER" id="PTHR11136:SF0">
    <property type="entry name" value="DIHYDROFOLATE SYNTHETASE-RELATED"/>
    <property type="match status" value="1"/>
</dbReference>
<dbReference type="GO" id="GO:0004326">
    <property type="term" value="F:tetrahydrofolylpolyglutamate synthase activity"/>
    <property type="evidence" value="ECO:0007669"/>
    <property type="project" value="UniProtKB-EC"/>
</dbReference>
<dbReference type="GO" id="GO:0005524">
    <property type="term" value="F:ATP binding"/>
    <property type="evidence" value="ECO:0007669"/>
    <property type="project" value="UniProtKB-KW"/>
</dbReference>
<dbReference type="SUPFAM" id="SSF53623">
    <property type="entry name" value="MurD-like peptide ligases, catalytic domain"/>
    <property type="match status" value="1"/>
</dbReference>
<keyword evidence="6" id="KW-0460">Magnesium</keyword>
<protein>
    <submittedName>
        <fullName evidence="7">Dihydrofolate synthase @ Folylpolyglutamate synthase</fullName>
        <ecNumber evidence="7">6.3.2.12</ecNumber>
        <ecNumber evidence="7">6.3.2.17</ecNumber>
    </submittedName>
</protein>
<dbReference type="InterPro" id="IPR018109">
    <property type="entry name" value="Folylpolyglutamate_synth_CS"/>
</dbReference>
<accession>A0A0S4PVX2</accession>
<dbReference type="NCBIfam" id="TIGR01499">
    <property type="entry name" value="folC"/>
    <property type="match status" value="1"/>
</dbReference>
<dbReference type="PANTHER" id="PTHR11136">
    <property type="entry name" value="FOLYLPOLYGLUTAMATE SYNTHASE-RELATED"/>
    <property type="match status" value="1"/>
</dbReference>
<evidence type="ECO:0000256" key="3">
    <source>
        <dbReference type="ARBA" id="ARBA00022723"/>
    </source>
</evidence>
<dbReference type="SUPFAM" id="SSF53244">
    <property type="entry name" value="MurD-like peptide ligases, peptide-binding domain"/>
    <property type="match status" value="1"/>
</dbReference>
<sequence length="420" mass="48274">MQKTQNVGNAQDCIKSQNPKISQMSLKDVLLSKGAEYAPFDVMRVHRIYKHIAPLLGFETIFNKKCKVIHIMGTNGKGSTGRFLTMGLAQHKKRVLHFSSPHIFSFNERFFVCREDYCGDIDENELELAHKILWGIESVREASYFEYATFLALLLARDCEYLVLEAGVGGEYDSTSVISADISVFTLIGLDHKDMLGESLGEIALTKLKAMSGRVILARQNHKEVENLALNLATQKGLECELWQDIHADKRLRDEAQDFTEYCQRYTLPSFLRENLHNAMRVMWHYGMNFDFNSLPILCLRGRCERFKSNIVLDVGHNLDGAKVLCEYLSGKQVILVYNSYADKDIEAILRELLPIIKKVLILYAERTRICPREKLVHILQTLGVEYEDFELRKINDEEQYLVFGSFSVVELFLQQYKGM</sequence>
<evidence type="ECO:0000256" key="2">
    <source>
        <dbReference type="ARBA" id="ARBA00022598"/>
    </source>
</evidence>
<dbReference type="Gene3D" id="3.90.190.20">
    <property type="entry name" value="Mur ligase, C-terminal domain"/>
    <property type="match status" value="1"/>
</dbReference>
<evidence type="ECO:0000256" key="4">
    <source>
        <dbReference type="ARBA" id="ARBA00022741"/>
    </source>
</evidence>
<keyword evidence="3" id="KW-0479">Metal-binding</keyword>
<evidence type="ECO:0000256" key="5">
    <source>
        <dbReference type="ARBA" id="ARBA00022840"/>
    </source>
</evidence>
<keyword evidence="5" id="KW-0067">ATP-binding</keyword>
<dbReference type="Gene3D" id="3.40.1190.10">
    <property type="entry name" value="Mur-like, catalytic domain"/>
    <property type="match status" value="1"/>
</dbReference>
<dbReference type="RefSeq" id="WP_231944746.1">
    <property type="nucleotide sequence ID" value="NZ_CAJTQN010000002.1"/>
</dbReference>
<dbReference type="PATRIC" id="fig|76936.10.peg.1469"/>
<dbReference type="EMBL" id="LN907858">
    <property type="protein sequence ID" value="CUU40389.1"/>
    <property type="molecule type" value="Genomic_DNA"/>
</dbReference>
<dbReference type="PROSITE" id="PS01012">
    <property type="entry name" value="FOLYLPOLYGLU_SYNT_2"/>
    <property type="match status" value="1"/>
</dbReference>
<dbReference type="AlphaFoldDB" id="A0A0S4PVX2"/>
<organism evidence="7 8">
    <name type="scientific">Helicobacter typhlonius</name>
    <dbReference type="NCBI Taxonomy" id="76936"/>
    <lineage>
        <taxon>Bacteria</taxon>
        <taxon>Pseudomonadati</taxon>
        <taxon>Campylobacterota</taxon>
        <taxon>Epsilonproteobacteria</taxon>
        <taxon>Campylobacterales</taxon>
        <taxon>Helicobacteraceae</taxon>
        <taxon>Helicobacter</taxon>
    </lineage>
</organism>
<evidence type="ECO:0000256" key="6">
    <source>
        <dbReference type="ARBA" id="ARBA00022842"/>
    </source>
</evidence>
<dbReference type="EC" id="6.3.2.17" evidence="7"/>
<evidence type="ECO:0000313" key="7">
    <source>
        <dbReference type="EMBL" id="CUU40389.1"/>
    </source>
</evidence>
<dbReference type="GO" id="GO:0008841">
    <property type="term" value="F:dihydrofolate synthase activity"/>
    <property type="evidence" value="ECO:0007669"/>
    <property type="project" value="UniProtKB-EC"/>
</dbReference>
<gene>
    <name evidence="7" type="ORF">BN2458_PEG1506</name>
</gene>
<dbReference type="GO" id="GO:0046872">
    <property type="term" value="F:metal ion binding"/>
    <property type="evidence" value="ECO:0007669"/>
    <property type="project" value="UniProtKB-KW"/>
</dbReference>
<keyword evidence="2 7" id="KW-0436">Ligase</keyword>
<evidence type="ECO:0000313" key="8">
    <source>
        <dbReference type="Proteomes" id="UP000064525"/>
    </source>
</evidence>
<name>A0A0S4PVX2_9HELI</name>